<dbReference type="PANTHER" id="PTHR14002">
    <property type="entry name" value="ENDOGLIN/TGF-BETA RECEPTOR TYPE III"/>
    <property type="match status" value="1"/>
</dbReference>
<dbReference type="SMART" id="SM00241">
    <property type="entry name" value="ZP"/>
    <property type="match status" value="1"/>
</dbReference>
<dbReference type="PANTHER" id="PTHR14002:SF51">
    <property type="entry name" value="THYROID HORMONE DOWN-REGULATED PROTEIN (GENE 17)"/>
    <property type="match status" value="1"/>
</dbReference>
<feature type="chain" id="PRO_5042279759" description="ZP domain-containing protein" evidence="3">
    <location>
        <begin position="41"/>
        <end position="382"/>
    </location>
</feature>
<keyword evidence="2" id="KW-1015">Disulfide bond</keyword>
<keyword evidence="1 3" id="KW-0732">Signal</keyword>
<reference evidence="5" key="1">
    <citation type="submission" date="2022-03" db="EMBL/GenBank/DDBJ databases">
        <authorList>
            <person name="Alioto T."/>
            <person name="Alioto T."/>
            <person name="Gomez Garrido J."/>
        </authorList>
    </citation>
    <scope>NUCLEOTIDE SEQUENCE</scope>
</reference>
<accession>A0AAD1SP14</accession>
<dbReference type="EMBL" id="OW240918">
    <property type="protein sequence ID" value="CAH2306677.1"/>
    <property type="molecule type" value="Genomic_DNA"/>
</dbReference>
<dbReference type="AlphaFoldDB" id="A0AAD1SP14"/>
<gene>
    <name evidence="5" type="ORF">PECUL_23A046596</name>
</gene>
<feature type="domain" description="ZP" evidence="4">
    <location>
        <begin position="77"/>
        <end position="334"/>
    </location>
</feature>
<dbReference type="Proteomes" id="UP001295444">
    <property type="component" value="Chromosome 07"/>
</dbReference>
<dbReference type="InterPro" id="IPR001507">
    <property type="entry name" value="ZP_dom"/>
</dbReference>
<evidence type="ECO:0000313" key="6">
    <source>
        <dbReference type="Proteomes" id="UP001295444"/>
    </source>
</evidence>
<proteinExistence type="predicted"/>
<dbReference type="PROSITE" id="PS51034">
    <property type="entry name" value="ZP_2"/>
    <property type="match status" value="1"/>
</dbReference>
<name>A0AAD1SP14_PELCU</name>
<dbReference type="InterPro" id="IPR055356">
    <property type="entry name" value="ZP-N"/>
</dbReference>
<sequence length="382" mass="40732">MDKADISYSDQYSARICACVTMKTFLWLLLALFGVALVSSANATCASDEIADSTNTTCNCNASKYNSSVTPPAPILQCTGGNMKISISKCQLEISQFDSSNLHLNNSTDVNCSATYEIINGTSQVVFISPLKTGSCGNVVTANNSNVTYSNTLYISPKISNIVSRNYFNVSFSCSFPLNISVALNSTLKPIIGSTQITVPEVNAVYTVNMLAFVKDDFTSPLTEEYALYVEDNVYISVNIPDLDGNAFSLIVDSIYAYPDNSNTTSYELLSNGCPAGGLTSGLMSVVNNGNGTEARVIMKAFQITGSTTVSLRAVVKICNATCVPTCNVRADSPAGSQNSAEVTLTLNAQDATGDSSGALDRFSMPWTLCLLLMSLMFVSFM</sequence>
<evidence type="ECO:0000256" key="1">
    <source>
        <dbReference type="ARBA" id="ARBA00022729"/>
    </source>
</evidence>
<dbReference type="Pfam" id="PF00100">
    <property type="entry name" value="Zona_pellucida"/>
    <property type="match status" value="1"/>
</dbReference>
<dbReference type="Gene3D" id="2.60.40.3210">
    <property type="entry name" value="Zona pellucida, ZP-N domain"/>
    <property type="match status" value="1"/>
</dbReference>
<evidence type="ECO:0000259" key="4">
    <source>
        <dbReference type="PROSITE" id="PS51034"/>
    </source>
</evidence>
<evidence type="ECO:0000313" key="5">
    <source>
        <dbReference type="EMBL" id="CAH2306677.1"/>
    </source>
</evidence>
<evidence type="ECO:0000256" key="3">
    <source>
        <dbReference type="SAM" id="SignalP"/>
    </source>
</evidence>
<dbReference type="InterPro" id="IPR055355">
    <property type="entry name" value="ZP-C"/>
</dbReference>
<dbReference type="Pfam" id="PF23344">
    <property type="entry name" value="ZP-N"/>
    <property type="match status" value="1"/>
</dbReference>
<dbReference type="InterPro" id="IPR042235">
    <property type="entry name" value="ZP-C_dom"/>
</dbReference>
<feature type="signal peptide" evidence="3">
    <location>
        <begin position="1"/>
        <end position="40"/>
    </location>
</feature>
<organism evidence="5 6">
    <name type="scientific">Pelobates cultripes</name>
    <name type="common">Western spadefoot toad</name>
    <dbReference type="NCBI Taxonomy" id="61616"/>
    <lineage>
        <taxon>Eukaryota</taxon>
        <taxon>Metazoa</taxon>
        <taxon>Chordata</taxon>
        <taxon>Craniata</taxon>
        <taxon>Vertebrata</taxon>
        <taxon>Euteleostomi</taxon>
        <taxon>Amphibia</taxon>
        <taxon>Batrachia</taxon>
        <taxon>Anura</taxon>
        <taxon>Pelobatoidea</taxon>
        <taxon>Pelobatidae</taxon>
        <taxon>Pelobates</taxon>
    </lineage>
</organism>
<protein>
    <recommendedName>
        <fullName evidence="4">ZP domain-containing protein</fullName>
    </recommendedName>
</protein>
<keyword evidence="6" id="KW-1185">Reference proteome</keyword>
<dbReference type="Gene3D" id="2.60.40.4100">
    <property type="entry name" value="Zona pellucida, ZP-C domain"/>
    <property type="match status" value="1"/>
</dbReference>
<evidence type="ECO:0000256" key="2">
    <source>
        <dbReference type="ARBA" id="ARBA00023157"/>
    </source>
</evidence>